<sequence>MAAAFCAISATRCSCPAWPSISTSLPRITSENTNAASVTDGLARLTASSATCRPTRPTAKSSAVPSVRRRSRGKRPWRSTCGTMKKIVRTCAWSVAVDTPIGRCSPNTFR</sequence>
<dbReference type="AlphaFoldDB" id="A0A8D8PBV5"/>
<proteinExistence type="predicted"/>
<feature type="region of interest" description="Disordered" evidence="1">
    <location>
        <begin position="51"/>
        <end position="78"/>
    </location>
</feature>
<name>A0A8D8PBV5_CULPI</name>
<reference evidence="2" key="1">
    <citation type="submission" date="2021-05" db="EMBL/GenBank/DDBJ databases">
        <authorList>
            <person name="Alioto T."/>
            <person name="Alioto T."/>
            <person name="Gomez Garrido J."/>
        </authorList>
    </citation>
    <scope>NUCLEOTIDE SEQUENCE</scope>
</reference>
<evidence type="ECO:0000256" key="1">
    <source>
        <dbReference type="SAM" id="MobiDB-lite"/>
    </source>
</evidence>
<evidence type="ECO:0000313" key="2">
    <source>
        <dbReference type="EMBL" id="CAG6596992.1"/>
    </source>
</evidence>
<organism evidence="2">
    <name type="scientific">Culex pipiens</name>
    <name type="common">House mosquito</name>
    <dbReference type="NCBI Taxonomy" id="7175"/>
    <lineage>
        <taxon>Eukaryota</taxon>
        <taxon>Metazoa</taxon>
        <taxon>Ecdysozoa</taxon>
        <taxon>Arthropoda</taxon>
        <taxon>Hexapoda</taxon>
        <taxon>Insecta</taxon>
        <taxon>Pterygota</taxon>
        <taxon>Neoptera</taxon>
        <taxon>Endopterygota</taxon>
        <taxon>Diptera</taxon>
        <taxon>Nematocera</taxon>
        <taxon>Culicoidea</taxon>
        <taxon>Culicidae</taxon>
        <taxon>Culicinae</taxon>
        <taxon>Culicini</taxon>
        <taxon>Culex</taxon>
        <taxon>Culex</taxon>
    </lineage>
</organism>
<dbReference type="EMBL" id="HBUE01230904">
    <property type="protein sequence ID" value="CAG6544854.1"/>
    <property type="molecule type" value="Transcribed_RNA"/>
</dbReference>
<dbReference type="EMBL" id="HBUE01337705">
    <property type="protein sequence ID" value="CAG6596992.1"/>
    <property type="molecule type" value="Transcribed_RNA"/>
</dbReference>
<accession>A0A8D8PBV5</accession>
<protein>
    <submittedName>
        <fullName evidence="2">(northern house mosquito) hypothetical protein</fullName>
    </submittedName>
</protein>
<feature type="compositionally biased region" description="Basic residues" evidence="1">
    <location>
        <begin position="67"/>
        <end position="77"/>
    </location>
</feature>